<name>A0A0U4BJZ6_9ACTN</name>
<dbReference type="Proteomes" id="UP000067689">
    <property type="component" value="Chromosome"/>
</dbReference>
<keyword evidence="2" id="KW-1185">Reference proteome</keyword>
<evidence type="ECO:0000313" key="1">
    <source>
        <dbReference type="EMBL" id="ALX05489.1"/>
    </source>
</evidence>
<dbReference type="KEGG" id="aer:AERYTH_12675"/>
<dbReference type="PATRIC" id="fig|2041.4.peg.2635"/>
<evidence type="ECO:0000313" key="2">
    <source>
        <dbReference type="Proteomes" id="UP000067689"/>
    </source>
</evidence>
<proteinExistence type="predicted"/>
<organism evidence="1 2">
    <name type="scientific">Aeromicrobium erythreum</name>
    <dbReference type="NCBI Taxonomy" id="2041"/>
    <lineage>
        <taxon>Bacteria</taxon>
        <taxon>Bacillati</taxon>
        <taxon>Actinomycetota</taxon>
        <taxon>Actinomycetes</taxon>
        <taxon>Propionibacteriales</taxon>
        <taxon>Nocardioidaceae</taxon>
        <taxon>Aeromicrobium</taxon>
    </lineage>
</organism>
<gene>
    <name evidence="1" type="ORF">AERYTH_12675</name>
</gene>
<sequence length="65" mass="7761">MEKDERWFAVCVPHRRIVAIERSDYASWLHREDPEYYQQRSAYEQSGGKRIISPALIEDDQAYAE</sequence>
<reference evidence="1 2" key="1">
    <citation type="journal article" date="1991" name="Int. J. Syst. Bacteriol.">
        <title>Description of the erythromycin-producing bacterium Arthrobacter sp. strain NRRL B-3381 as Aeromicrobium erythreum gen. nov., sp. nov.</title>
        <authorList>
            <person name="Miller E.S."/>
            <person name="Woese C.R."/>
            <person name="Brenner S."/>
        </authorList>
    </citation>
    <scope>NUCLEOTIDE SEQUENCE [LARGE SCALE GENOMIC DNA]</scope>
    <source>
        <strain evidence="1 2">AR18</strain>
    </source>
</reference>
<accession>A0A0U4BJZ6</accession>
<dbReference type="EMBL" id="CP011502">
    <property type="protein sequence ID" value="ALX05489.1"/>
    <property type="molecule type" value="Genomic_DNA"/>
</dbReference>
<dbReference type="AlphaFoldDB" id="A0A0U4BJZ6"/>
<protein>
    <submittedName>
        <fullName evidence="1">Uncharacterized protein</fullName>
    </submittedName>
</protein>